<dbReference type="GeneTree" id="ENSGT00990000205093"/>
<proteinExistence type="predicted"/>
<evidence type="ECO:0000259" key="1">
    <source>
        <dbReference type="Pfam" id="PF04218"/>
    </source>
</evidence>
<reference evidence="2 3" key="1">
    <citation type="journal article" date="2014" name="Nat. Genet.">
        <title>Whole-genome sequence of a flatfish provides insights into ZW sex chromosome evolution and adaptation to a benthic lifestyle.</title>
        <authorList>
            <person name="Chen S."/>
            <person name="Zhang G."/>
            <person name="Shao C."/>
            <person name="Huang Q."/>
            <person name="Liu G."/>
            <person name="Zhang P."/>
            <person name="Song W."/>
            <person name="An N."/>
            <person name="Chalopin D."/>
            <person name="Volff J.N."/>
            <person name="Hong Y."/>
            <person name="Li Q."/>
            <person name="Sha Z."/>
            <person name="Zhou H."/>
            <person name="Xie M."/>
            <person name="Yu Q."/>
            <person name="Liu Y."/>
            <person name="Xiang H."/>
            <person name="Wang N."/>
            <person name="Wu K."/>
            <person name="Yang C."/>
            <person name="Zhou Q."/>
            <person name="Liao X."/>
            <person name="Yang L."/>
            <person name="Hu Q."/>
            <person name="Zhang J."/>
            <person name="Meng L."/>
            <person name="Jin L."/>
            <person name="Tian Y."/>
            <person name="Lian J."/>
            <person name="Yang J."/>
            <person name="Miao G."/>
            <person name="Liu S."/>
            <person name="Liang Z."/>
            <person name="Yan F."/>
            <person name="Li Y."/>
            <person name="Sun B."/>
            <person name="Zhang H."/>
            <person name="Zhang J."/>
            <person name="Zhu Y."/>
            <person name="Du M."/>
            <person name="Zhao Y."/>
            <person name="Schartl M."/>
            <person name="Tang Q."/>
            <person name="Wang J."/>
        </authorList>
    </citation>
    <scope>NUCLEOTIDE SEQUENCE</scope>
</reference>
<reference evidence="2" key="3">
    <citation type="submission" date="2025-09" db="UniProtKB">
        <authorList>
            <consortium name="Ensembl"/>
        </authorList>
    </citation>
    <scope>IDENTIFICATION</scope>
</reference>
<sequence>ACHVGATTGSRQRKMLSIGDKVKLLDMLNESKSYAAVGRHYGINESSVRSIKKEEKNIEAMQMMKGKFLYYFISTCIGHTENALQYKKE</sequence>
<dbReference type="InterPro" id="IPR036388">
    <property type="entry name" value="WH-like_DNA-bd_sf"/>
</dbReference>
<dbReference type="SUPFAM" id="SSF46689">
    <property type="entry name" value="Homeodomain-like"/>
    <property type="match status" value="1"/>
</dbReference>
<dbReference type="Proteomes" id="UP000265120">
    <property type="component" value="Chromosome W"/>
</dbReference>
<name>A0A3P8W2G4_CYNSE</name>
<dbReference type="Pfam" id="PF04218">
    <property type="entry name" value="CENP-B_N"/>
    <property type="match status" value="1"/>
</dbReference>
<accession>A0A3P8W2G4</accession>
<dbReference type="InterPro" id="IPR009057">
    <property type="entry name" value="Homeodomain-like_sf"/>
</dbReference>
<evidence type="ECO:0000313" key="3">
    <source>
        <dbReference type="Proteomes" id="UP000265120"/>
    </source>
</evidence>
<dbReference type="InParanoid" id="A0A3P8W2G4"/>
<evidence type="ECO:0000313" key="2">
    <source>
        <dbReference type="Ensembl" id="ENSCSEP00000020692.1"/>
    </source>
</evidence>
<feature type="domain" description="HTH psq-type" evidence="1">
    <location>
        <begin position="11"/>
        <end position="59"/>
    </location>
</feature>
<dbReference type="Ensembl" id="ENSCSET00000020953.1">
    <property type="protein sequence ID" value="ENSCSEP00000020692.1"/>
    <property type="gene ID" value="ENSCSEG00000013204.1"/>
</dbReference>
<dbReference type="AlphaFoldDB" id="A0A3P8W2G4"/>
<dbReference type="Gene3D" id="1.10.10.10">
    <property type="entry name" value="Winged helix-like DNA-binding domain superfamily/Winged helix DNA-binding domain"/>
    <property type="match status" value="1"/>
</dbReference>
<dbReference type="STRING" id="244447.ENSCSEP00000020692"/>
<dbReference type="GO" id="GO:0003677">
    <property type="term" value="F:DNA binding"/>
    <property type="evidence" value="ECO:0007669"/>
    <property type="project" value="InterPro"/>
</dbReference>
<organism evidence="2 3">
    <name type="scientific">Cynoglossus semilaevis</name>
    <name type="common">Tongue sole</name>
    <dbReference type="NCBI Taxonomy" id="244447"/>
    <lineage>
        <taxon>Eukaryota</taxon>
        <taxon>Metazoa</taxon>
        <taxon>Chordata</taxon>
        <taxon>Craniata</taxon>
        <taxon>Vertebrata</taxon>
        <taxon>Euteleostomi</taxon>
        <taxon>Actinopterygii</taxon>
        <taxon>Neopterygii</taxon>
        <taxon>Teleostei</taxon>
        <taxon>Neoteleostei</taxon>
        <taxon>Acanthomorphata</taxon>
        <taxon>Carangaria</taxon>
        <taxon>Pleuronectiformes</taxon>
        <taxon>Pleuronectoidei</taxon>
        <taxon>Cynoglossidae</taxon>
        <taxon>Cynoglossinae</taxon>
        <taxon>Cynoglossus</taxon>
    </lineage>
</organism>
<reference evidence="2" key="2">
    <citation type="submission" date="2025-08" db="UniProtKB">
        <authorList>
            <consortium name="Ensembl"/>
        </authorList>
    </citation>
    <scope>IDENTIFICATION</scope>
</reference>
<keyword evidence="3" id="KW-1185">Reference proteome</keyword>
<protein>
    <recommendedName>
        <fullName evidence="1">HTH psq-type domain-containing protein</fullName>
    </recommendedName>
</protein>
<dbReference type="InterPro" id="IPR007889">
    <property type="entry name" value="HTH_Psq"/>
</dbReference>